<dbReference type="AlphaFoldDB" id="A0A2A7S0U2"/>
<keyword evidence="1" id="KW-0812">Transmembrane</keyword>
<protein>
    <submittedName>
        <fullName evidence="2">Uncharacterized protein</fullName>
    </submittedName>
</protein>
<dbReference type="Proteomes" id="UP000220629">
    <property type="component" value="Unassembled WGS sequence"/>
</dbReference>
<gene>
    <name evidence="2" type="ORF">CRM94_22240</name>
</gene>
<keyword evidence="1" id="KW-1133">Transmembrane helix</keyword>
<proteinExistence type="predicted"/>
<sequence length="66" mass="7764">MNHSELANIIRIIFKFSKKLLFLPITVIFLIVPCSFKYVFKKMPFRIFTFLLQNSAQCSDKNVAHL</sequence>
<evidence type="ECO:0000313" key="2">
    <source>
        <dbReference type="EMBL" id="PEH37274.1"/>
    </source>
</evidence>
<keyword evidence="1" id="KW-0472">Membrane</keyword>
<dbReference type="EMBL" id="PDDY01000004">
    <property type="protein sequence ID" value="PEH37274.1"/>
    <property type="molecule type" value="Genomic_DNA"/>
</dbReference>
<accession>A0A2A7S0U2</accession>
<reference evidence="3" key="1">
    <citation type="submission" date="2017-09" db="EMBL/GenBank/DDBJ databases">
        <title>FDA dAtabase for Regulatory Grade micrObial Sequences (FDA-ARGOS): Supporting development and validation of Infectious Disease Dx tests.</title>
        <authorList>
            <person name="Minogue T."/>
            <person name="Wolcott M."/>
            <person name="Wasieloski L."/>
            <person name="Aguilar W."/>
            <person name="Moore D."/>
            <person name="Tallon L."/>
            <person name="Sadzewicz L."/>
            <person name="Ott S."/>
            <person name="Zhao X."/>
            <person name="Nagaraj S."/>
            <person name="Vavikolanu K."/>
            <person name="Aluvathingal J."/>
            <person name="Nadendla S."/>
            <person name="Sichtig H."/>
        </authorList>
    </citation>
    <scope>NUCLEOTIDE SEQUENCE [LARGE SCALE GENOMIC DNA]</scope>
    <source>
        <strain evidence="3">FDAARGOS_390</strain>
    </source>
</reference>
<comment type="caution">
    <text evidence="2">The sequence shown here is derived from an EMBL/GenBank/DDBJ whole genome shotgun (WGS) entry which is preliminary data.</text>
</comment>
<organism evidence="2 3">
    <name type="scientific">Burkholderia gladioli</name>
    <name type="common">Pseudomonas marginata</name>
    <name type="synonym">Phytomonas marginata</name>
    <dbReference type="NCBI Taxonomy" id="28095"/>
    <lineage>
        <taxon>Bacteria</taxon>
        <taxon>Pseudomonadati</taxon>
        <taxon>Pseudomonadota</taxon>
        <taxon>Betaproteobacteria</taxon>
        <taxon>Burkholderiales</taxon>
        <taxon>Burkholderiaceae</taxon>
        <taxon>Burkholderia</taxon>
    </lineage>
</organism>
<feature type="transmembrane region" description="Helical" evidence="1">
    <location>
        <begin position="20"/>
        <end position="40"/>
    </location>
</feature>
<evidence type="ECO:0000256" key="1">
    <source>
        <dbReference type="SAM" id="Phobius"/>
    </source>
</evidence>
<name>A0A2A7S0U2_BURGA</name>
<evidence type="ECO:0000313" key="3">
    <source>
        <dbReference type="Proteomes" id="UP000220629"/>
    </source>
</evidence>